<evidence type="ECO:0000256" key="1">
    <source>
        <dbReference type="ARBA" id="ARBA00010219"/>
    </source>
</evidence>
<evidence type="ECO:0000313" key="4">
    <source>
        <dbReference type="Proteomes" id="UP000092460"/>
    </source>
</evidence>
<evidence type="ECO:0000313" key="3">
    <source>
        <dbReference type="EnsemblMetazoa" id="GPPI046362-PA"/>
    </source>
</evidence>
<evidence type="ECO:0000256" key="2">
    <source>
        <dbReference type="ARBA" id="ARBA00023235"/>
    </source>
</evidence>
<dbReference type="Gene3D" id="3.10.310.10">
    <property type="entry name" value="Diaminopimelate Epimerase, Chain A, domain 1"/>
    <property type="match status" value="2"/>
</dbReference>
<organism evidence="3 4">
    <name type="scientific">Glossina palpalis gambiensis</name>
    <dbReference type="NCBI Taxonomy" id="67801"/>
    <lineage>
        <taxon>Eukaryota</taxon>
        <taxon>Metazoa</taxon>
        <taxon>Ecdysozoa</taxon>
        <taxon>Arthropoda</taxon>
        <taxon>Hexapoda</taxon>
        <taxon>Insecta</taxon>
        <taxon>Pterygota</taxon>
        <taxon>Neoptera</taxon>
        <taxon>Endopterygota</taxon>
        <taxon>Diptera</taxon>
        <taxon>Brachycera</taxon>
        <taxon>Muscomorpha</taxon>
        <taxon>Hippoboscoidea</taxon>
        <taxon>Glossinidae</taxon>
        <taxon>Glossina</taxon>
    </lineage>
</organism>
<proteinExistence type="inferred from homology"/>
<dbReference type="InterPro" id="IPR001653">
    <property type="entry name" value="DAP_epimerase_DapF"/>
</dbReference>
<dbReference type="SUPFAM" id="SSF54506">
    <property type="entry name" value="Diaminopimelate epimerase-like"/>
    <property type="match status" value="2"/>
</dbReference>
<dbReference type="STRING" id="67801.A0A1B0C137"/>
<dbReference type="PANTHER" id="PTHR31689">
    <property type="entry name" value="DIAMINOPIMELATE EPIMERASE, CHLOROPLASTIC"/>
    <property type="match status" value="1"/>
</dbReference>
<protein>
    <recommendedName>
        <fullName evidence="5">Diaminopimelate epimerase</fullName>
    </recommendedName>
</protein>
<comment type="similarity">
    <text evidence="1">Belongs to the diaminopimelate epimerase family.</text>
</comment>
<dbReference type="GO" id="GO:0008837">
    <property type="term" value="F:diaminopimelate epimerase activity"/>
    <property type="evidence" value="ECO:0007669"/>
    <property type="project" value="InterPro"/>
</dbReference>
<dbReference type="Proteomes" id="UP000092460">
    <property type="component" value="Unassembled WGS sequence"/>
</dbReference>
<name>A0A1B0C137_9MUSC</name>
<keyword evidence="4" id="KW-1185">Reference proteome</keyword>
<dbReference type="EMBL" id="JXJN01023877">
    <property type="status" value="NOT_ANNOTATED_CDS"/>
    <property type="molecule type" value="Genomic_DNA"/>
</dbReference>
<dbReference type="GO" id="GO:0009089">
    <property type="term" value="P:lysine biosynthetic process via diaminopimelate"/>
    <property type="evidence" value="ECO:0007669"/>
    <property type="project" value="InterPro"/>
</dbReference>
<dbReference type="GO" id="GO:0005829">
    <property type="term" value="C:cytosol"/>
    <property type="evidence" value="ECO:0007669"/>
    <property type="project" value="TreeGrafter"/>
</dbReference>
<dbReference type="PANTHER" id="PTHR31689:SF0">
    <property type="entry name" value="DIAMINOPIMELATE EPIMERASE"/>
    <property type="match status" value="1"/>
</dbReference>
<dbReference type="EnsemblMetazoa" id="GPPI046362-RA">
    <property type="protein sequence ID" value="GPPI046362-PA"/>
    <property type="gene ID" value="GPPI046362"/>
</dbReference>
<evidence type="ECO:0008006" key="5">
    <source>
        <dbReference type="Google" id="ProtNLM"/>
    </source>
</evidence>
<accession>A0A1B0C137</accession>
<dbReference type="Pfam" id="PF01678">
    <property type="entry name" value="DAP_epimerase"/>
    <property type="match status" value="2"/>
</dbReference>
<reference evidence="4" key="1">
    <citation type="submission" date="2015-01" db="EMBL/GenBank/DDBJ databases">
        <authorList>
            <person name="Aksoy S."/>
            <person name="Warren W."/>
            <person name="Wilson R.K."/>
        </authorList>
    </citation>
    <scope>NUCLEOTIDE SEQUENCE [LARGE SCALE GENOMIC DNA]</scope>
    <source>
        <strain evidence="4">IAEA</strain>
    </source>
</reference>
<keyword evidence="2" id="KW-0413">Isomerase</keyword>
<dbReference type="AlphaFoldDB" id="A0A1B0C137"/>
<dbReference type="VEuPathDB" id="VectorBase:GPPI046362"/>
<sequence length="168" mass="18929">MHSIGNDFVLVDNINQKINLSKKKIRQLSDRNSGIGFDQIIIIMKSDNIKNSDFKIRIFNSDSSEAKQCVNGIRCVFQYLRLNNLIKKRIINRNHIKIRVYEKGAGITYCCGSASAATVALGIHLKKLNNIVKVDFLRGSLKVSWKNNSNLISIIGPAEHIYNGNINL</sequence>
<reference evidence="3" key="2">
    <citation type="submission" date="2020-05" db="UniProtKB">
        <authorList>
            <consortium name="EnsemblMetazoa"/>
        </authorList>
    </citation>
    <scope>IDENTIFICATION</scope>
    <source>
        <strain evidence="3">IAEA</strain>
    </source>
</reference>